<dbReference type="AlphaFoldDB" id="A0A9Q8Z3Q0"/>
<evidence type="ECO:0000256" key="3">
    <source>
        <dbReference type="ARBA" id="ARBA00023015"/>
    </source>
</evidence>
<evidence type="ECO:0000256" key="6">
    <source>
        <dbReference type="ARBA" id="ARBA00023242"/>
    </source>
</evidence>
<dbReference type="Pfam" id="PF11951">
    <property type="entry name" value="Fungal_trans_2"/>
    <property type="match status" value="1"/>
</dbReference>
<dbReference type="PANTHER" id="PTHR36206:SF12">
    <property type="entry name" value="ASPERCRYPTIN BIOSYNTHESIS CLUSTER-SPECIFIC TRANSCRIPTION REGULATOR ATNN-RELATED"/>
    <property type="match status" value="1"/>
</dbReference>
<dbReference type="PANTHER" id="PTHR36206">
    <property type="entry name" value="ASPERCRYPTIN BIOSYNTHESIS CLUSTER-SPECIFIC TRANSCRIPTION REGULATOR ATNN-RELATED"/>
    <property type="match status" value="1"/>
</dbReference>
<keyword evidence="4" id="KW-0238">DNA-binding</keyword>
<evidence type="ECO:0000256" key="2">
    <source>
        <dbReference type="ARBA" id="ARBA00022833"/>
    </source>
</evidence>
<proteinExistence type="predicted"/>
<reference evidence="7" key="1">
    <citation type="submission" date="2021-12" db="EMBL/GenBank/DDBJ databases">
        <title>Curvularia clavata genome.</title>
        <authorList>
            <person name="Cao Y."/>
        </authorList>
    </citation>
    <scope>NUCLEOTIDE SEQUENCE</scope>
    <source>
        <strain evidence="7">Yc1106</strain>
    </source>
</reference>
<keyword evidence="5" id="KW-0804">Transcription</keyword>
<name>A0A9Q8Z3Q0_CURCL</name>
<evidence type="ECO:0000256" key="1">
    <source>
        <dbReference type="ARBA" id="ARBA00022723"/>
    </source>
</evidence>
<keyword evidence="1" id="KW-0479">Metal-binding</keyword>
<dbReference type="GO" id="GO:0003677">
    <property type="term" value="F:DNA binding"/>
    <property type="evidence" value="ECO:0007669"/>
    <property type="project" value="UniProtKB-KW"/>
</dbReference>
<evidence type="ECO:0000313" key="8">
    <source>
        <dbReference type="Proteomes" id="UP001056012"/>
    </source>
</evidence>
<dbReference type="VEuPathDB" id="FungiDB:yc1106_02394"/>
<keyword evidence="8" id="KW-1185">Reference proteome</keyword>
<keyword evidence="6" id="KW-0539">Nucleus</keyword>
<dbReference type="EMBL" id="CP089275">
    <property type="protein sequence ID" value="USP75120.1"/>
    <property type="molecule type" value="Genomic_DNA"/>
</dbReference>
<dbReference type="InterPro" id="IPR052360">
    <property type="entry name" value="Transcr_Regulatory_Proteins"/>
</dbReference>
<protein>
    <submittedName>
        <fullName evidence="7">Uncharacterized protein</fullName>
    </submittedName>
</protein>
<organism evidence="7 8">
    <name type="scientific">Curvularia clavata</name>
    <dbReference type="NCBI Taxonomy" id="95742"/>
    <lineage>
        <taxon>Eukaryota</taxon>
        <taxon>Fungi</taxon>
        <taxon>Dikarya</taxon>
        <taxon>Ascomycota</taxon>
        <taxon>Pezizomycotina</taxon>
        <taxon>Dothideomycetes</taxon>
        <taxon>Pleosporomycetidae</taxon>
        <taxon>Pleosporales</taxon>
        <taxon>Pleosporineae</taxon>
        <taxon>Pleosporaceae</taxon>
        <taxon>Curvularia</taxon>
    </lineage>
</organism>
<keyword evidence="3" id="KW-0805">Transcription regulation</keyword>
<dbReference type="Proteomes" id="UP001056012">
    <property type="component" value="Chromosome 2"/>
</dbReference>
<gene>
    <name evidence="7" type="ORF">yc1106_02394</name>
</gene>
<evidence type="ECO:0000313" key="7">
    <source>
        <dbReference type="EMBL" id="USP75120.1"/>
    </source>
</evidence>
<dbReference type="InterPro" id="IPR021858">
    <property type="entry name" value="Fun_TF"/>
</dbReference>
<keyword evidence="2" id="KW-0862">Zinc</keyword>
<evidence type="ECO:0000256" key="5">
    <source>
        <dbReference type="ARBA" id="ARBA00023163"/>
    </source>
</evidence>
<dbReference type="GO" id="GO:0046872">
    <property type="term" value="F:metal ion binding"/>
    <property type="evidence" value="ECO:0007669"/>
    <property type="project" value="UniProtKB-KW"/>
</dbReference>
<evidence type="ECO:0000256" key="4">
    <source>
        <dbReference type="ARBA" id="ARBA00023125"/>
    </source>
</evidence>
<dbReference type="OrthoDB" id="3798044at2759"/>
<accession>A0A9Q8Z3Q0</accession>
<sequence length="413" mass="46797">MIRHAMLALSSQLEAFAKSKHKTVIDLSQERYALLHHGQSLQLIRQCLEESTSTDGLMEVLFAVFLAIVFELMRGNDLAALTHLEGALSALDVSERRVRHRRNTDFEAIRRVFARLEIHALSFVGARTPSRANLIPAAISLTAEADGQETDDPRHAQKALRKFGDHLASLEYQCHQAMRCDHQMIDLLITGLEDWNTHFQPLLCLLEQRKGSSRSKYVHEVRQCYLLHIRYMIMLMRLDAFRQACETAFDTYQNFFDRITTLADGILQAENSKLFTLELELVEPLYFTVLKCRKPEIRSKALALLKSSGQEGVWDGPYMAAIAHEVILVEERLFKTHVTAGTSQSYGSQTLAELMWDERENPNAESGRVCAVALIEYDRKNQSALIECSFKSGSVRSVVNSATTSYTNDIISI</sequence>